<evidence type="ECO:0000256" key="1">
    <source>
        <dbReference type="SAM" id="MobiDB-lite"/>
    </source>
</evidence>
<protein>
    <submittedName>
        <fullName evidence="2">Uncharacterized protein</fullName>
    </submittedName>
</protein>
<accession>A0ABT6VUJ5</accession>
<name>A0ABT6VUJ5_9ACTN</name>
<evidence type="ECO:0000313" key="3">
    <source>
        <dbReference type="Proteomes" id="UP001156398"/>
    </source>
</evidence>
<feature type="region of interest" description="Disordered" evidence="1">
    <location>
        <begin position="43"/>
        <end position="71"/>
    </location>
</feature>
<sequence>MEAELVALAGSGASTLVGLMVSDGWEQVRRRIARLLARDGDVPSAEAELQRARDGVVAARDDGDEEAESDYVEEWTPRLRRLLRRDPDAGRQLLALLAELDGAAPSQSAESVHNTISGGVQHGPVFQGRDFFGGLTFNGPPAPGPAPERDG</sequence>
<feature type="compositionally biased region" description="Acidic residues" evidence="1">
    <location>
        <begin position="62"/>
        <end position="71"/>
    </location>
</feature>
<dbReference type="EMBL" id="JAAGKO020000005">
    <property type="protein sequence ID" value="MDI5962143.1"/>
    <property type="molecule type" value="Genomic_DNA"/>
</dbReference>
<feature type="compositionally biased region" description="Pro residues" evidence="1">
    <location>
        <begin position="140"/>
        <end position="151"/>
    </location>
</feature>
<dbReference type="Proteomes" id="UP001156398">
    <property type="component" value="Unassembled WGS sequence"/>
</dbReference>
<comment type="caution">
    <text evidence="2">The sequence shown here is derived from an EMBL/GenBank/DDBJ whole genome shotgun (WGS) entry which is preliminary data.</text>
</comment>
<feature type="compositionally biased region" description="Polar residues" evidence="1">
    <location>
        <begin position="105"/>
        <end position="118"/>
    </location>
</feature>
<proteinExistence type="predicted"/>
<gene>
    <name evidence="2" type="ORF">POF43_005330</name>
</gene>
<reference evidence="2 3" key="1">
    <citation type="submission" date="2023-05" db="EMBL/GenBank/DDBJ databases">
        <title>Streptantibioticus silvisoli sp. nov., acidotolerant actinomycetes 1 from pine litter.</title>
        <authorList>
            <person name="Swiecimska M."/>
            <person name="Golinska P."/>
            <person name="Sangal V."/>
            <person name="Wachnowicz B."/>
            <person name="Goodfellow M."/>
        </authorList>
    </citation>
    <scope>NUCLEOTIDE SEQUENCE [LARGE SCALE GENOMIC DNA]</scope>
    <source>
        <strain evidence="2 3">SL54</strain>
    </source>
</reference>
<keyword evidence="3" id="KW-1185">Reference proteome</keyword>
<evidence type="ECO:0000313" key="2">
    <source>
        <dbReference type="EMBL" id="MDI5962143.1"/>
    </source>
</evidence>
<organism evidence="2 3">
    <name type="scientific">Streptantibioticus silvisoli</name>
    <dbReference type="NCBI Taxonomy" id="2705255"/>
    <lineage>
        <taxon>Bacteria</taxon>
        <taxon>Bacillati</taxon>
        <taxon>Actinomycetota</taxon>
        <taxon>Actinomycetes</taxon>
        <taxon>Kitasatosporales</taxon>
        <taxon>Streptomycetaceae</taxon>
        <taxon>Streptantibioticus</taxon>
    </lineage>
</organism>
<dbReference type="RefSeq" id="WP_271322134.1">
    <property type="nucleotide sequence ID" value="NZ_JAAGKO020000005.1"/>
</dbReference>
<feature type="region of interest" description="Disordered" evidence="1">
    <location>
        <begin position="104"/>
        <end position="151"/>
    </location>
</feature>